<reference evidence="3 4" key="1">
    <citation type="journal article" date="2011" name="Front. Microbiol.">
        <title>Genomic signatures of strain selection and enhancement in Bacillus atrophaeus var. globigii, a historical biowarfare simulant.</title>
        <authorList>
            <person name="Gibbons H.S."/>
            <person name="Broomall S.M."/>
            <person name="McNew L.A."/>
            <person name="Daligault H."/>
            <person name="Chapman C."/>
            <person name="Bruce D."/>
            <person name="Karavis M."/>
            <person name="Krepps M."/>
            <person name="McGregor P.A."/>
            <person name="Hong C."/>
            <person name="Park K.H."/>
            <person name="Akmal A."/>
            <person name="Feldman A."/>
            <person name="Lin J.S."/>
            <person name="Chang W.E."/>
            <person name="Higgs B.W."/>
            <person name="Demirev P."/>
            <person name="Lindquist J."/>
            <person name="Liem A."/>
            <person name="Fochler E."/>
            <person name="Read T.D."/>
            <person name="Tapia R."/>
            <person name="Johnson S."/>
            <person name="Bishop-Lilly K.A."/>
            <person name="Detter C."/>
            <person name="Han C."/>
            <person name="Sozhamannan S."/>
            <person name="Rosenzweig C.N."/>
            <person name="Skowronski E.W."/>
        </authorList>
    </citation>
    <scope>NUCLEOTIDE SEQUENCE [LARGE SCALE GENOMIC DNA]</scope>
    <source>
        <strain evidence="3 4">CC-PW-9</strain>
    </source>
</reference>
<keyword evidence="2" id="KW-0732">Signal</keyword>
<name>A0A432ZTY0_9GAMM</name>
<dbReference type="EMBL" id="PIQH01000001">
    <property type="protein sequence ID" value="RUO81301.1"/>
    <property type="molecule type" value="Genomic_DNA"/>
</dbReference>
<dbReference type="RefSeq" id="WP_126840645.1">
    <property type="nucleotide sequence ID" value="NZ_PIQH01000001.1"/>
</dbReference>
<keyword evidence="4" id="KW-1185">Reference proteome</keyword>
<sequence length="572" mass="62737">MIKHWSYGAIASAVIAATTTVAHADTFTVQDLGKPANVRGAYAESINNQGLMLATGYFPEQVNIDLTKVPTSLLVNLGYTSAEEIESLTPEEYDYLIRNLANEQNNNQRAFRVGLNRGLLYDGQWQYNNFFASSEAGALPASVNNFLLEINNNNEAVGYGSAPYYPIDHTYTTADDETVTIQLYQRDFISRGIWFRNGTTTQINPPETSYLGGESAILDINDSGLAAGYASIGVSPEAQTVADKCNDPEQREASQTAMSCMWAAWYDISHARANPRPNIYSASPIRANRSIYDIRGYLWQLDADGQVISSTELGTLTDRETEEDTRDFSSYALAVNNAGIAVGQSWTYYENDRTVGNRIRMPAIFIDGEALPVTEDKNWLWGAATDINDNNLAIGYLTETRAAALRNKGFVYDVDAGQLKELDGFFTGSSTVPMAINNNNVVVGTGEIEGTFSDTRRRAGFMVDLSADAPKFIDLNDAISCDSDYFIVEANDINDNGEIIATALISETYVDGDGNEQERTVARSVKLTPKDGELNDCSVEENKVERQGASLGWFHLAGLLALGVFITLGRKR</sequence>
<organism evidence="3 4">
    <name type="scientific">Idiomarina tyrosinivorans</name>
    <dbReference type="NCBI Taxonomy" id="1445662"/>
    <lineage>
        <taxon>Bacteria</taxon>
        <taxon>Pseudomonadati</taxon>
        <taxon>Pseudomonadota</taxon>
        <taxon>Gammaproteobacteria</taxon>
        <taxon>Alteromonadales</taxon>
        <taxon>Idiomarinaceae</taxon>
        <taxon>Idiomarina</taxon>
    </lineage>
</organism>
<dbReference type="Pfam" id="PF11949">
    <property type="entry name" value="DUF3466"/>
    <property type="match status" value="1"/>
</dbReference>
<feature type="signal peptide" evidence="2">
    <location>
        <begin position="1"/>
        <end position="24"/>
    </location>
</feature>
<evidence type="ECO:0000256" key="1">
    <source>
        <dbReference type="SAM" id="Phobius"/>
    </source>
</evidence>
<dbReference type="OrthoDB" id="6219137at2"/>
<evidence type="ECO:0000313" key="4">
    <source>
        <dbReference type="Proteomes" id="UP000287996"/>
    </source>
</evidence>
<comment type="caution">
    <text evidence="3">The sequence shown here is derived from an EMBL/GenBank/DDBJ whole genome shotgun (WGS) entry which is preliminary data.</text>
</comment>
<gene>
    <name evidence="3" type="ORF">CWI84_00630</name>
</gene>
<feature type="chain" id="PRO_5018976505" description="DUF3466 domain-containing protein" evidence="2">
    <location>
        <begin position="25"/>
        <end position="572"/>
    </location>
</feature>
<evidence type="ECO:0000313" key="3">
    <source>
        <dbReference type="EMBL" id="RUO81301.1"/>
    </source>
</evidence>
<accession>A0A432ZTY0</accession>
<feature type="transmembrane region" description="Helical" evidence="1">
    <location>
        <begin position="551"/>
        <end position="569"/>
    </location>
</feature>
<dbReference type="AlphaFoldDB" id="A0A432ZTY0"/>
<evidence type="ECO:0008006" key="5">
    <source>
        <dbReference type="Google" id="ProtNLM"/>
    </source>
</evidence>
<keyword evidence="1" id="KW-0812">Transmembrane</keyword>
<dbReference type="InterPro" id="IPR022562">
    <property type="entry name" value="DUF3466"/>
</dbReference>
<keyword evidence="1" id="KW-0472">Membrane</keyword>
<protein>
    <recommendedName>
        <fullName evidence="5">DUF3466 domain-containing protein</fullName>
    </recommendedName>
</protein>
<dbReference type="Proteomes" id="UP000287996">
    <property type="component" value="Unassembled WGS sequence"/>
</dbReference>
<keyword evidence="1" id="KW-1133">Transmembrane helix</keyword>
<evidence type="ECO:0000256" key="2">
    <source>
        <dbReference type="SAM" id="SignalP"/>
    </source>
</evidence>
<proteinExistence type="predicted"/>